<reference evidence="4" key="1">
    <citation type="submission" date="2021-08" db="EMBL/GenBank/DDBJ databases">
        <title>WGS assembly of Ceratopteris richardii.</title>
        <authorList>
            <person name="Marchant D.B."/>
            <person name="Chen G."/>
            <person name="Jenkins J."/>
            <person name="Shu S."/>
            <person name="Leebens-Mack J."/>
            <person name="Grimwood J."/>
            <person name="Schmutz J."/>
            <person name="Soltis P."/>
            <person name="Soltis D."/>
            <person name="Chen Z.-H."/>
        </authorList>
    </citation>
    <scope>NUCLEOTIDE SEQUENCE</scope>
    <source>
        <strain evidence="4">Whitten #5841</strain>
        <tissue evidence="4">Leaf</tissue>
    </source>
</reference>
<accession>A0A8T2VHY4</accession>
<dbReference type="PANTHER" id="PTHR33512:SF14">
    <property type="entry name" value="EXPRESSED PROTEIN"/>
    <property type="match status" value="1"/>
</dbReference>
<evidence type="ECO:0000313" key="5">
    <source>
        <dbReference type="Proteomes" id="UP000825935"/>
    </source>
</evidence>
<feature type="signal peptide" evidence="3">
    <location>
        <begin position="1"/>
        <end position="18"/>
    </location>
</feature>
<keyword evidence="2" id="KW-0472">Membrane</keyword>
<evidence type="ECO:0000256" key="1">
    <source>
        <dbReference type="SAM" id="MobiDB-lite"/>
    </source>
</evidence>
<organism evidence="4 5">
    <name type="scientific">Ceratopteris richardii</name>
    <name type="common">Triangle waterfern</name>
    <dbReference type="NCBI Taxonomy" id="49495"/>
    <lineage>
        <taxon>Eukaryota</taxon>
        <taxon>Viridiplantae</taxon>
        <taxon>Streptophyta</taxon>
        <taxon>Embryophyta</taxon>
        <taxon>Tracheophyta</taxon>
        <taxon>Polypodiopsida</taxon>
        <taxon>Polypodiidae</taxon>
        <taxon>Polypodiales</taxon>
        <taxon>Pteridineae</taxon>
        <taxon>Pteridaceae</taxon>
        <taxon>Parkerioideae</taxon>
        <taxon>Ceratopteris</taxon>
    </lineage>
</organism>
<dbReference type="Proteomes" id="UP000825935">
    <property type="component" value="Chromosome 1"/>
</dbReference>
<keyword evidence="2" id="KW-1133">Transmembrane helix</keyword>
<feature type="region of interest" description="Disordered" evidence="1">
    <location>
        <begin position="388"/>
        <end position="414"/>
    </location>
</feature>
<dbReference type="Pfam" id="PF06697">
    <property type="entry name" value="DUF1191"/>
    <property type="match status" value="1"/>
</dbReference>
<feature type="transmembrane region" description="Helical" evidence="2">
    <location>
        <begin position="418"/>
        <end position="443"/>
    </location>
</feature>
<comment type="caution">
    <text evidence="4">The sequence shown here is derived from an EMBL/GenBank/DDBJ whole genome shotgun (WGS) entry which is preliminary data.</text>
</comment>
<keyword evidence="2" id="KW-0812">Transmembrane</keyword>
<gene>
    <name evidence="4" type="ORF">KP509_01G069200</name>
</gene>
<dbReference type="EMBL" id="CM035406">
    <property type="protein sequence ID" value="KAH7446698.1"/>
    <property type="molecule type" value="Genomic_DNA"/>
</dbReference>
<sequence>MRWVFLIALVWCLFGVRAGECAQKLTERKVILKQSSSFLQRRDRLSSETADGSSFQNRKNVKRRLLSESGDNAASLKKGVLCFPHSARISQEDGHFVFPFCGIHFAVLQFVKRESSTAKGIAQHAGACTSKHEKSIHEFSRDRLWLRRANGQPDGGFHIGINHASSRVKRVPTRHSTRAVMRRTSLLEVLDEALPDKQANAVRRQGIDSSMLRYAGLILSQDTQTGVVYSVALPPSLQGIRAQAVRVVQDAFKQAGFILNEFTFPANAVLSPESEYVMLVYRETSSFTIYTLPPDYQFGGPVVGIVMSSSNSTSIDPSVPPATISLPADSYINVSLPTFSTISGSNALCAFFSSNGSVFTSNIASQPNFCLSSTLGDFAIIIKGHPGSSPMQDASPSTPSTDGNLRSSPSKKNSSTNWRLIVGAIFLTFAGLVFLVAVAFLSIKLTESARILLKTRYNGNDEALQDSLVGGGHAPSAPIIRTKPALEIDVARFSHHLDV</sequence>
<evidence type="ECO:0000313" key="4">
    <source>
        <dbReference type="EMBL" id="KAH7446698.1"/>
    </source>
</evidence>
<proteinExistence type="predicted"/>
<evidence type="ECO:0008006" key="6">
    <source>
        <dbReference type="Google" id="ProtNLM"/>
    </source>
</evidence>
<dbReference type="AlphaFoldDB" id="A0A8T2VHY4"/>
<dbReference type="GO" id="GO:0016020">
    <property type="term" value="C:membrane"/>
    <property type="evidence" value="ECO:0007669"/>
    <property type="project" value="TreeGrafter"/>
</dbReference>
<feature type="chain" id="PRO_5035914189" description="Transmembrane protein" evidence="3">
    <location>
        <begin position="19"/>
        <end position="499"/>
    </location>
</feature>
<protein>
    <recommendedName>
        <fullName evidence="6">Transmembrane protein</fullName>
    </recommendedName>
</protein>
<dbReference type="InterPro" id="IPR010605">
    <property type="entry name" value="DUF1191"/>
</dbReference>
<evidence type="ECO:0000256" key="3">
    <source>
        <dbReference type="SAM" id="SignalP"/>
    </source>
</evidence>
<name>A0A8T2VHY4_CERRI</name>
<dbReference type="PANTHER" id="PTHR33512">
    <property type="entry name" value="PROTEIN, PUTATIVE (DUF1191)-RELATED"/>
    <property type="match status" value="1"/>
</dbReference>
<keyword evidence="5" id="KW-1185">Reference proteome</keyword>
<evidence type="ECO:0000256" key="2">
    <source>
        <dbReference type="SAM" id="Phobius"/>
    </source>
</evidence>
<dbReference type="OrthoDB" id="1925347at2759"/>
<feature type="compositionally biased region" description="Polar residues" evidence="1">
    <location>
        <begin position="389"/>
        <end position="414"/>
    </location>
</feature>
<keyword evidence="3" id="KW-0732">Signal</keyword>